<dbReference type="Pfam" id="PF01844">
    <property type="entry name" value="HNH"/>
    <property type="match status" value="1"/>
</dbReference>
<comment type="similarity">
    <text evidence="3">Belongs to the HNH nuclease family.</text>
</comment>
<dbReference type="InterPro" id="IPR003615">
    <property type="entry name" value="HNH_nuc"/>
</dbReference>
<keyword evidence="6" id="KW-0255">Endonuclease</keyword>
<keyword evidence="2" id="KW-0378">Hydrolase</keyword>
<reference evidence="6 7" key="1">
    <citation type="submission" date="2020-08" db="EMBL/GenBank/DDBJ databases">
        <title>Genomic Encyclopedia of Type Strains, Phase IV (KMG-IV): sequencing the most valuable type-strain genomes for metagenomic binning, comparative biology and taxonomic classification.</title>
        <authorList>
            <person name="Goeker M."/>
        </authorList>
    </citation>
    <scope>NUCLEOTIDE SEQUENCE [LARGE SCALE GENOMIC DNA]</scope>
    <source>
        <strain evidence="6 7">DSM 11099</strain>
    </source>
</reference>
<keyword evidence="1" id="KW-0540">Nuclease</keyword>
<dbReference type="GO" id="GO:0005829">
    <property type="term" value="C:cytosol"/>
    <property type="evidence" value="ECO:0007669"/>
    <property type="project" value="TreeGrafter"/>
</dbReference>
<dbReference type="PANTHER" id="PTHR41286:SF1">
    <property type="entry name" value="HNH NUCLEASE YAJD-RELATED"/>
    <property type="match status" value="1"/>
</dbReference>
<dbReference type="RefSeq" id="WP_183831706.1">
    <property type="nucleotide sequence ID" value="NZ_JACHEU010000002.1"/>
</dbReference>
<gene>
    <name evidence="6" type="ORF">HNR59_002890</name>
</gene>
<evidence type="ECO:0000256" key="1">
    <source>
        <dbReference type="ARBA" id="ARBA00022722"/>
    </source>
</evidence>
<dbReference type="GO" id="GO:0004519">
    <property type="term" value="F:endonuclease activity"/>
    <property type="evidence" value="ECO:0007669"/>
    <property type="project" value="UniProtKB-KW"/>
</dbReference>
<dbReference type="SMART" id="SM00507">
    <property type="entry name" value="HNHc"/>
    <property type="match status" value="1"/>
</dbReference>
<evidence type="ECO:0000256" key="3">
    <source>
        <dbReference type="ARBA" id="ARBA00038412"/>
    </source>
</evidence>
<sequence length="103" mass="12171">MARKDQRSDEAREWRRLYRSARWAKLRQSVLDADPLCRYCLEAEIIEEAKVVDHIKPHKGDPELFWSVDNLQPLCEACHNGRKQREDLGQKLVRFGPDGWPIE</sequence>
<dbReference type="GO" id="GO:0016787">
    <property type="term" value="F:hydrolase activity"/>
    <property type="evidence" value="ECO:0007669"/>
    <property type="project" value="UniProtKB-KW"/>
</dbReference>
<dbReference type="GO" id="GO:0003676">
    <property type="term" value="F:nucleic acid binding"/>
    <property type="evidence" value="ECO:0007669"/>
    <property type="project" value="InterPro"/>
</dbReference>
<dbReference type="InterPro" id="IPR002711">
    <property type="entry name" value="HNH"/>
</dbReference>
<evidence type="ECO:0000256" key="4">
    <source>
        <dbReference type="ARBA" id="ARBA00040194"/>
    </source>
</evidence>
<dbReference type="PANTHER" id="PTHR41286">
    <property type="entry name" value="HNH NUCLEASE YAJD-RELATED"/>
    <property type="match status" value="1"/>
</dbReference>
<keyword evidence="7" id="KW-1185">Reference proteome</keyword>
<organism evidence="6 7">
    <name type="scientific">Aquamicrobium lusatiense</name>
    <dbReference type="NCBI Taxonomy" id="89772"/>
    <lineage>
        <taxon>Bacteria</taxon>
        <taxon>Pseudomonadati</taxon>
        <taxon>Pseudomonadota</taxon>
        <taxon>Alphaproteobacteria</taxon>
        <taxon>Hyphomicrobiales</taxon>
        <taxon>Phyllobacteriaceae</taxon>
        <taxon>Aquamicrobium</taxon>
    </lineage>
</organism>
<dbReference type="Gene3D" id="1.10.30.50">
    <property type="match status" value="1"/>
</dbReference>
<dbReference type="AlphaFoldDB" id="A0A7W9VW97"/>
<accession>A0A7W9VW97</accession>
<feature type="domain" description="HNH nuclease" evidence="5">
    <location>
        <begin position="25"/>
        <end position="80"/>
    </location>
</feature>
<protein>
    <recommendedName>
        <fullName evidence="4">Putative HNH nuclease YajD</fullName>
    </recommendedName>
</protein>
<dbReference type="EMBL" id="JACHEU010000002">
    <property type="protein sequence ID" value="MBB6013501.1"/>
    <property type="molecule type" value="Genomic_DNA"/>
</dbReference>
<proteinExistence type="inferred from homology"/>
<dbReference type="Proteomes" id="UP000533306">
    <property type="component" value="Unassembled WGS sequence"/>
</dbReference>
<name>A0A7W9VW97_9HYPH</name>
<evidence type="ECO:0000313" key="7">
    <source>
        <dbReference type="Proteomes" id="UP000533306"/>
    </source>
</evidence>
<evidence type="ECO:0000259" key="5">
    <source>
        <dbReference type="SMART" id="SM00507"/>
    </source>
</evidence>
<evidence type="ECO:0000256" key="2">
    <source>
        <dbReference type="ARBA" id="ARBA00022801"/>
    </source>
</evidence>
<evidence type="ECO:0000313" key="6">
    <source>
        <dbReference type="EMBL" id="MBB6013501.1"/>
    </source>
</evidence>
<dbReference type="GO" id="GO:0008270">
    <property type="term" value="F:zinc ion binding"/>
    <property type="evidence" value="ECO:0007669"/>
    <property type="project" value="InterPro"/>
</dbReference>
<comment type="caution">
    <text evidence="6">The sequence shown here is derived from an EMBL/GenBank/DDBJ whole genome shotgun (WGS) entry which is preliminary data.</text>
</comment>
<dbReference type="CDD" id="cd00085">
    <property type="entry name" value="HNHc"/>
    <property type="match status" value="1"/>
</dbReference>